<evidence type="ECO:0000256" key="1">
    <source>
        <dbReference type="SAM" id="MobiDB-lite"/>
    </source>
</evidence>
<proteinExistence type="predicted"/>
<evidence type="ECO:0000313" key="2">
    <source>
        <dbReference type="EMBL" id="SZX70324.1"/>
    </source>
</evidence>
<organism evidence="2 3">
    <name type="scientific">Tetradesmus obliquus</name>
    <name type="common">Green alga</name>
    <name type="synonym">Acutodesmus obliquus</name>
    <dbReference type="NCBI Taxonomy" id="3088"/>
    <lineage>
        <taxon>Eukaryota</taxon>
        <taxon>Viridiplantae</taxon>
        <taxon>Chlorophyta</taxon>
        <taxon>core chlorophytes</taxon>
        <taxon>Chlorophyceae</taxon>
        <taxon>CS clade</taxon>
        <taxon>Sphaeropleales</taxon>
        <taxon>Scenedesmaceae</taxon>
        <taxon>Tetradesmus</taxon>
    </lineage>
</organism>
<feature type="compositionally biased region" description="Low complexity" evidence="1">
    <location>
        <begin position="168"/>
        <end position="199"/>
    </location>
</feature>
<feature type="compositionally biased region" description="Low complexity" evidence="1">
    <location>
        <begin position="62"/>
        <end position="73"/>
    </location>
</feature>
<accession>A0A383VZW7</accession>
<dbReference type="Proteomes" id="UP000256970">
    <property type="component" value="Unassembled WGS sequence"/>
</dbReference>
<name>A0A383VZW7_TETOB</name>
<dbReference type="EMBL" id="FNXT01000985">
    <property type="protein sequence ID" value="SZX70324.1"/>
    <property type="molecule type" value="Genomic_DNA"/>
</dbReference>
<keyword evidence="3" id="KW-1185">Reference proteome</keyword>
<gene>
    <name evidence="2" type="ORF">BQ4739_LOCUS10544</name>
</gene>
<feature type="region of interest" description="Disordered" evidence="1">
    <location>
        <begin position="143"/>
        <end position="206"/>
    </location>
</feature>
<feature type="region of interest" description="Disordered" evidence="1">
    <location>
        <begin position="62"/>
        <end position="92"/>
    </location>
</feature>
<reference evidence="2 3" key="1">
    <citation type="submission" date="2016-10" db="EMBL/GenBank/DDBJ databases">
        <authorList>
            <person name="Cai Z."/>
        </authorList>
    </citation>
    <scope>NUCLEOTIDE SEQUENCE [LARGE SCALE GENOMIC DNA]</scope>
</reference>
<dbReference type="AlphaFoldDB" id="A0A383VZW7"/>
<evidence type="ECO:0000313" key="3">
    <source>
        <dbReference type="Proteomes" id="UP000256970"/>
    </source>
</evidence>
<protein>
    <submittedName>
        <fullName evidence="2">Uncharacterized protein</fullName>
    </submittedName>
</protein>
<sequence length="347" mass="36790">MCMHVQLHIHNCDSSAPLNLTAEQDGQLLVEAVHYPTLLRCFDALRGRPASRLLPNHASSVAAAGSSSSNSSSRQQQVKEVSGSTSGSSKHWSLLEGRQGTLTCCVAGLQDVQPQVQQLLQRHLDSTPSRVHTLRVFALTQQGHNGSSTGAAAAAAQPQDKQEDPTRTSDSSSSSTPGSTALDAAAEPNPATAAGTEAPSSSPFQKPEFRDIPGVLWAELSLLGGLSAPQLKAAAKALSSSSSSSSNAEQPQAIPAGSSWPGWLLLRYRDAALLLLGAGLARLPAAEDWEWLGVRPAAVKAYTRAYDKARSKRLGLHAKQQQQQQQAAAAGLLGSMRRWWRQRRGTS</sequence>